<dbReference type="OrthoDB" id="6156814at2759"/>
<organism evidence="2 3">
    <name type="scientific">Dreissena polymorpha</name>
    <name type="common">Zebra mussel</name>
    <name type="synonym">Mytilus polymorpha</name>
    <dbReference type="NCBI Taxonomy" id="45954"/>
    <lineage>
        <taxon>Eukaryota</taxon>
        <taxon>Metazoa</taxon>
        <taxon>Spiralia</taxon>
        <taxon>Lophotrochozoa</taxon>
        <taxon>Mollusca</taxon>
        <taxon>Bivalvia</taxon>
        <taxon>Autobranchia</taxon>
        <taxon>Heteroconchia</taxon>
        <taxon>Euheterodonta</taxon>
        <taxon>Imparidentia</taxon>
        <taxon>Neoheterodontei</taxon>
        <taxon>Myida</taxon>
        <taxon>Dreissenoidea</taxon>
        <taxon>Dreissenidae</taxon>
        <taxon>Dreissena</taxon>
    </lineage>
</organism>
<evidence type="ECO:0000313" key="3">
    <source>
        <dbReference type="Proteomes" id="UP000828390"/>
    </source>
</evidence>
<keyword evidence="3" id="KW-1185">Reference proteome</keyword>
<accession>A0A9D4REW1</accession>
<feature type="domain" description="Mab-21-like HhH/H2TH-like" evidence="1">
    <location>
        <begin position="273"/>
        <end position="360"/>
    </location>
</feature>
<reference evidence="2" key="2">
    <citation type="submission" date="2020-11" db="EMBL/GenBank/DDBJ databases">
        <authorList>
            <person name="McCartney M.A."/>
            <person name="Auch B."/>
            <person name="Kono T."/>
            <person name="Mallez S."/>
            <person name="Becker A."/>
            <person name="Gohl D.M."/>
            <person name="Silverstein K.A.T."/>
            <person name="Koren S."/>
            <person name="Bechman K.B."/>
            <person name="Herman A."/>
            <person name="Abrahante J.E."/>
            <person name="Garbe J."/>
        </authorList>
    </citation>
    <scope>NUCLEOTIDE SEQUENCE</scope>
    <source>
        <strain evidence="2">Duluth1</strain>
        <tissue evidence="2">Whole animal</tissue>
    </source>
</reference>
<dbReference type="PANTHER" id="PTHR10656">
    <property type="entry name" value="CELL FATE DETERMINING PROTEIN MAB21-RELATED"/>
    <property type="match status" value="1"/>
</dbReference>
<reference evidence="2" key="1">
    <citation type="journal article" date="2019" name="bioRxiv">
        <title>The Genome of the Zebra Mussel, Dreissena polymorpha: A Resource for Invasive Species Research.</title>
        <authorList>
            <person name="McCartney M.A."/>
            <person name="Auch B."/>
            <person name="Kono T."/>
            <person name="Mallez S."/>
            <person name="Zhang Y."/>
            <person name="Obille A."/>
            <person name="Becker A."/>
            <person name="Abrahante J.E."/>
            <person name="Garbe J."/>
            <person name="Badalamenti J.P."/>
            <person name="Herman A."/>
            <person name="Mangelson H."/>
            <person name="Liachko I."/>
            <person name="Sullivan S."/>
            <person name="Sone E.D."/>
            <person name="Koren S."/>
            <person name="Silverstein K.A.T."/>
            <person name="Beckman K.B."/>
            <person name="Gohl D.M."/>
        </authorList>
    </citation>
    <scope>NUCLEOTIDE SEQUENCE</scope>
    <source>
        <strain evidence="2">Duluth1</strain>
        <tissue evidence="2">Whole animal</tissue>
    </source>
</reference>
<dbReference type="SMART" id="SM01265">
    <property type="entry name" value="Mab-21"/>
    <property type="match status" value="1"/>
</dbReference>
<dbReference type="AlphaFoldDB" id="A0A9D4REW1"/>
<protein>
    <recommendedName>
        <fullName evidence="1">Mab-21-like HhH/H2TH-like domain-containing protein</fullName>
    </recommendedName>
</protein>
<dbReference type="Gene3D" id="1.10.1410.40">
    <property type="match status" value="1"/>
</dbReference>
<dbReference type="Pfam" id="PF20266">
    <property type="entry name" value="Mab-21_C"/>
    <property type="match status" value="1"/>
</dbReference>
<evidence type="ECO:0000259" key="1">
    <source>
        <dbReference type="Pfam" id="PF20266"/>
    </source>
</evidence>
<dbReference type="EMBL" id="JAIWYP010000002">
    <property type="protein sequence ID" value="KAH3864943.1"/>
    <property type="molecule type" value="Genomic_DNA"/>
</dbReference>
<evidence type="ECO:0000313" key="2">
    <source>
        <dbReference type="EMBL" id="KAH3864943.1"/>
    </source>
</evidence>
<dbReference type="Proteomes" id="UP000828390">
    <property type="component" value="Unassembled WGS sequence"/>
</dbReference>
<gene>
    <name evidence="2" type="ORF">DPMN_027976</name>
</gene>
<dbReference type="InterPro" id="IPR024810">
    <property type="entry name" value="MAB21L/cGLR"/>
</dbReference>
<dbReference type="PANTHER" id="PTHR10656:SF69">
    <property type="entry name" value="MAB-21-LIKE HHH_H2TH-LIKE DOMAIN-CONTAINING PROTEIN"/>
    <property type="match status" value="1"/>
</dbReference>
<dbReference type="InterPro" id="IPR046906">
    <property type="entry name" value="Mab-21_HhH/H2TH-like"/>
</dbReference>
<name>A0A9D4REW1_DREPO</name>
<sequence length="466" mass="53408">MTEGGVEHNMEWTPSCTRRYRFKYEDESKETSNLMNLLGYGSGLRQRRINAYRKMDSLRNARFTNDVTTITAGSKAEGLTCFFESDMDTMFIIPHVVCLDVGINEETIPSHIIVFTMGTKGHNAGYCKLQQGRLTSTYCPAISNALCIDGCGNVLLSSTQFVDFFRHNSYPSEIQQHARAGPSLPWSFGPVAHDVVRAIRVHCPGILQNWAKRCRYWPPPDIVENVIVLGAFVNPIGFKGSEHYHVEWRICFNTGETELVNNLNDTQIKIYVLLKMIVKDILKPRKKVITSYILKNIVLWLAENNPQELFHSGSIFHWLKEGLISLRTAISRRQLPYYMIPERNLMAERDLVSGQQDELLKSLTCLIDEGPKILRRLKKIRQAIIGHKEPLLWYSKLRIEFEILYLELSIRQMQCKDENGVVNTSDIILLILCYGMMEVLNKIIARMHSEGTYLNDKTQLIGMILG</sequence>
<proteinExistence type="predicted"/>
<comment type="caution">
    <text evidence="2">The sequence shown here is derived from an EMBL/GenBank/DDBJ whole genome shotgun (WGS) entry which is preliminary data.</text>
</comment>